<comment type="caution">
    <text evidence="1">The sequence shown here is derived from an EMBL/GenBank/DDBJ whole genome shotgun (WGS) entry which is preliminary data.</text>
</comment>
<accession>A0ABS2QZM1</accession>
<gene>
    <name evidence="1" type="ORF">JOC83_003026</name>
</gene>
<protein>
    <submittedName>
        <fullName evidence="1">Uncharacterized protein</fullName>
    </submittedName>
</protein>
<dbReference type="EMBL" id="JAFBFC010000005">
    <property type="protein sequence ID" value="MBM7704176.1"/>
    <property type="molecule type" value="Genomic_DNA"/>
</dbReference>
<sequence length="74" mass="8827">MWLNVDIPTKKVTIHEDDCSYIPKGNSRYKKLNGLLRDGGWLHLKNREEALLEYEHNYREYERGYCFTCDTSAK</sequence>
<name>A0ABS2QZM1_9BACI</name>
<keyword evidence="2" id="KW-1185">Reference proteome</keyword>
<reference evidence="1 2" key="1">
    <citation type="submission" date="2021-01" db="EMBL/GenBank/DDBJ databases">
        <title>Genomic Encyclopedia of Type Strains, Phase IV (KMG-IV): sequencing the most valuable type-strain genomes for metagenomic binning, comparative biology and taxonomic classification.</title>
        <authorList>
            <person name="Goeker M."/>
        </authorList>
    </citation>
    <scope>NUCLEOTIDE SEQUENCE [LARGE SCALE GENOMIC DNA]</scope>
    <source>
        <strain evidence="1 2">DSM 104297</strain>
    </source>
</reference>
<organism evidence="1 2">
    <name type="scientific">Priestia iocasae</name>
    <dbReference type="NCBI Taxonomy" id="2291674"/>
    <lineage>
        <taxon>Bacteria</taxon>
        <taxon>Bacillati</taxon>
        <taxon>Bacillota</taxon>
        <taxon>Bacilli</taxon>
        <taxon>Bacillales</taxon>
        <taxon>Bacillaceae</taxon>
        <taxon>Priestia</taxon>
    </lineage>
</organism>
<proteinExistence type="predicted"/>
<evidence type="ECO:0000313" key="1">
    <source>
        <dbReference type="EMBL" id="MBM7704176.1"/>
    </source>
</evidence>
<dbReference type="Proteomes" id="UP000809829">
    <property type="component" value="Unassembled WGS sequence"/>
</dbReference>
<evidence type="ECO:0000313" key="2">
    <source>
        <dbReference type="Proteomes" id="UP000809829"/>
    </source>
</evidence>